<organism evidence="1 2">
    <name type="scientific">Pristionchus mayeri</name>
    <dbReference type="NCBI Taxonomy" id="1317129"/>
    <lineage>
        <taxon>Eukaryota</taxon>
        <taxon>Metazoa</taxon>
        <taxon>Ecdysozoa</taxon>
        <taxon>Nematoda</taxon>
        <taxon>Chromadorea</taxon>
        <taxon>Rhabditida</taxon>
        <taxon>Rhabditina</taxon>
        <taxon>Diplogasteromorpha</taxon>
        <taxon>Diplogasteroidea</taxon>
        <taxon>Neodiplogasteridae</taxon>
        <taxon>Pristionchus</taxon>
    </lineage>
</organism>
<evidence type="ECO:0000313" key="2">
    <source>
        <dbReference type="Proteomes" id="UP001328107"/>
    </source>
</evidence>
<sequence>FKYHSKHHVHITVVMAYPRYSQAVPAALHLKVSVTVPPEGTEIAPPFNCIVVPPTKFVHVMGRSRHPFTRTGGGSETVVAVGGITLDVSKLPAHVRHVDGIVGGLLGLVGTQGKIGWRNDKRRRRRIIMRKK</sequence>
<evidence type="ECO:0000313" key="1">
    <source>
        <dbReference type="EMBL" id="GMR48814.1"/>
    </source>
</evidence>
<gene>
    <name evidence="1" type="ORF">PMAYCL1PPCAC_19009</name>
</gene>
<accession>A0AAN5CQM5</accession>
<dbReference type="AlphaFoldDB" id="A0AAN5CQM5"/>
<feature type="non-terminal residue" evidence="1">
    <location>
        <position position="1"/>
    </location>
</feature>
<comment type="caution">
    <text evidence="1">The sequence shown here is derived from an EMBL/GenBank/DDBJ whole genome shotgun (WGS) entry which is preliminary data.</text>
</comment>
<dbReference type="Proteomes" id="UP001328107">
    <property type="component" value="Unassembled WGS sequence"/>
</dbReference>
<feature type="non-terminal residue" evidence="1">
    <location>
        <position position="132"/>
    </location>
</feature>
<dbReference type="EMBL" id="BTRK01000004">
    <property type="protein sequence ID" value="GMR48814.1"/>
    <property type="molecule type" value="Genomic_DNA"/>
</dbReference>
<name>A0AAN5CQM5_9BILA</name>
<protein>
    <submittedName>
        <fullName evidence="1">Uncharacterized protein</fullName>
    </submittedName>
</protein>
<keyword evidence="2" id="KW-1185">Reference proteome</keyword>
<proteinExistence type="predicted"/>
<reference evidence="2" key="1">
    <citation type="submission" date="2022-10" db="EMBL/GenBank/DDBJ databases">
        <title>Genome assembly of Pristionchus species.</title>
        <authorList>
            <person name="Yoshida K."/>
            <person name="Sommer R.J."/>
        </authorList>
    </citation>
    <scope>NUCLEOTIDE SEQUENCE [LARGE SCALE GENOMIC DNA]</scope>
    <source>
        <strain evidence="2">RS5460</strain>
    </source>
</reference>